<dbReference type="KEGG" id="xoo:XOO0666"/>
<dbReference type="AlphaFoldDB" id="Q5H550"/>
<evidence type="ECO:0000313" key="6">
    <source>
        <dbReference type="EMBL" id="AAW73920.1"/>
    </source>
</evidence>
<keyword evidence="3 5" id="KW-1133">Transmembrane helix</keyword>
<evidence type="ECO:0000256" key="2">
    <source>
        <dbReference type="ARBA" id="ARBA00022692"/>
    </source>
</evidence>
<dbReference type="PROSITE" id="PS51257">
    <property type="entry name" value="PROKAR_LIPOPROTEIN"/>
    <property type="match status" value="1"/>
</dbReference>
<sequence length="93" mass="9489">MMRVPKVLRISLGALFLVHGLTTLLVFTPAGTVACFQSLGLPAALAYVSMTLELGLAVSLLLGVPLLLGTIVTVHGANGFGVSNPGGGREYPA</sequence>
<name>Q5H550_XANOR</name>
<gene>
    <name evidence="6" type="ordered locus">XOO0666</name>
</gene>
<proteinExistence type="predicted"/>
<dbReference type="InterPro" id="IPR032808">
    <property type="entry name" value="DoxX"/>
</dbReference>
<evidence type="ECO:0000256" key="3">
    <source>
        <dbReference type="ARBA" id="ARBA00022989"/>
    </source>
</evidence>
<dbReference type="HOGENOM" id="CLU_058421_3_1_6"/>
<keyword evidence="2 5" id="KW-0812">Transmembrane</keyword>
<evidence type="ECO:0000313" key="7">
    <source>
        <dbReference type="Proteomes" id="UP000006735"/>
    </source>
</evidence>
<protein>
    <recommendedName>
        <fullName evidence="8">DoxX subfamily</fullName>
    </recommendedName>
</protein>
<reference evidence="6 7" key="1">
    <citation type="journal article" date="2005" name="Nucleic Acids Res.">
        <title>The genome sequence of Xanthomonas oryzae pathovar oryzae KACC10331, the bacterial blight pathogen of rice.</title>
        <authorList>
            <person name="Lee B.M."/>
            <person name="Park Y.J."/>
            <person name="Park D.S."/>
            <person name="Kang H.W."/>
            <person name="Kim J.G."/>
            <person name="Song E.S."/>
            <person name="Park I.C."/>
            <person name="Yoon U.H."/>
            <person name="Hahn J.H."/>
            <person name="Koo B.S."/>
            <person name="Lee G.B."/>
            <person name="Kim H."/>
            <person name="Park H.S."/>
            <person name="Yoon K.O."/>
            <person name="Kim J.H."/>
            <person name="Jung C.H."/>
            <person name="Koh N.H."/>
            <person name="Seo J.S."/>
            <person name="Go S.J."/>
        </authorList>
    </citation>
    <scope>NUCLEOTIDE SEQUENCE [LARGE SCALE GENOMIC DNA]</scope>
    <source>
        <strain evidence="7">KACC10331 / KXO85</strain>
    </source>
</reference>
<evidence type="ECO:0000256" key="5">
    <source>
        <dbReference type="SAM" id="Phobius"/>
    </source>
</evidence>
<accession>Q5H550</accession>
<keyword evidence="4 5" id="KW-0472">Membrane</keyword>
<organism evidence="6 7">
    <name type="scientific">Xanthomonas oryzae pv. oryzae (strain KACC10331 / KXO85)</name>
    <dbReference type="NCBI Taxonomy" id="291331"/>
    <lineage>
        <taxon>Bacteria</taxon>
        <taxon>Pseudomonadati</taxon>
        <taxon>Pseudomonadota</taxon>
        <taxon>Gammaproteobacteria</taxon>
        <taxon>Lysobacterales</taxon>
        <taxon>Lysobacteraceae</taxon>
        <taxon>Xanthomonas</taxon>
    </lineage>
</organism>
<dbReference type="EMBL" id="AE013598">
    <property type="protein sequence ID" value="AAW73920.1"/>
    <property type="molecule type" value="Genomic_DNA"/>
</dbReference>
<dbReference type="GO" id="GO:0016020">
    <property type="term" value="C:membrane"/>
    <property type="evidence" value="ECO:0007669"/>
    <property type="project" value="UniProtKB-SubCell"/>
</dbReference>
<dbReference type="Pfam" id="PF07681">
    <property type="entry name" value="DoxX"/>
    <property type="match status" value="1"/>
</dbReference>
<keyword evidence="7" id="KW-1185">Reference proteome</keyword>
<feature type="transmembrane region" description="Helical" evidence="5">
    <location>
        <begin position="45"/>
        <end position="68"/>
    </location>
</feature>
<comment type="subcellular location">
    <subcellularLocation>
        <location evidence="1">Membrane</location>
        <topology evidence="1">Multi-pass membrane protein</topology>
    </subcellularLocation>
</comment>
<dbReference type="Proteomes" id="UP000006735">
    <property type="component" value="Chromosome"/>
</dbReference>
<evidence type="ECO:0000256" key="1">
    <source>
        <dbReference type="ARBA" id="ARBA00004141"/>
    </source>
</evidence>
<evidence type="ECO:0000256" key="4">
    <source>
        <dbReference type="ARBA" id="ARBA00023136"/>
    </source>
</evidence>
<dbReference type="STRING" id="291331.XOO0666"/>
<evidence type="ECO:0008006" key="8">
    <source>
        <dbReference type="Google" id="ProtNLM"/>
    </source>
</evidence>